<keyword evidence="2" id="KW-1185">Reference proteome</keyword>
<dbReference type="EMBL" id="BAABME010006853">
    <property type="protein sequence ID" value="GAA0169447.1"/>
    <property type="molecule type" value="Genomic_DNA"/>
</dbReference>
<dbReference type="PANTHER" id="PTHR11439:SF462">
    <property type="match status" value="1"/>
</dbReference>
<dbReference type="PANTHER" id="PTHR11439">
    <property type="entry name" value="GAG-POL-RELATED RETROTRANSPOSON"/>
    <property type="match status" value="1"/>
</dbReference>
<sequence length="83" mass="9740">MKDLGVLKYFLCVENQHLAHATSALMKDGERYRRLVWRLLYLSFTRPALSFAVQVLSQFLHECRLDHWIAALCVVKYLERCPG</sequence>
<organism evidence="1 2">
    <name type="scientific">Lithospermum erythrorhizon</name>
    <name type="common">Purple gromwell</name>
    <name type="synonym">Lithospermum officinale var. erythrorhizon</name>
    <dbReference type="NCBI Taxonomy" id="34254"/>
    <lineage>
        <taxon>Eukaryota</taxon>
        <taxon>Viridiplantae</taxon>
        <taxon>Streptophyta</taxon>
        <taxon>Embryophyta</taxon>
        <taxon>Tracheophyta</taxon>
        <taxon>Spermatophyta</taxon>
        <taxon>Magnoliopsida</taxon>
        <taxon>eudicotyledons</taxon>
        <taxon>Gunneridae</taxon>
        <taxon>Pentapetalae</taxon>
        <taxon>asterids</taxon>
        <taxon>lamiids</taxon>
        <taxon>Boraginales</taxon>
        <taxon>Boraginaceae</taxon>
        <taxon>Boraginoideae</taxon>
        <taxon>Lithospermeae</taxon>
        <taxon>Lithospermum</taxon>
    </lineage>
</organism>
<comment type="caution">
    <text evidence="1">The sequence shown here is derived from an EMBL/GenBank/DDBJ whole genome shotgun (WGS) entry which is preliminary data.</text>
</comment>
<name>A0AAV3QZ69_LITER</name>
<evidence type="ECO:0000313" key="1">
    <source>
        <dbReference type="EMBL" id="GAA0169447.1"/>
    </source>
</evidence>
<gene>
    <name evidence="1" type="ORF">LIER_23935</name>
</gene>
<dbReference type="AlphaFoldDB" id="A0AAV3QZ69"/>
<evidence type="ECO:0000313" key="2">
    <source>
        <dbReference type="Proteomes" id="UP001454036"/>
    </source>
</evidence>
<protein>
    <submittedName>
        <fullName evidence="1">Uncharacterized protein</fullName>
    </submittedName>
</protein>
<accession>A0AAV3QZ69</accession>
<reference evidence="1 2" key="1">
    <citation type="submission" date="2024-01" db="EMBL/GenBank/DDBJ databases">
        <title>The complete chloroplast genome sequence of Lithospermum erythrorhizon: insights into the phylogenetic relationship among Boraginaceae species and the maternal lineages of purple gromwells.</title>
        <authorList>
            <person name="Okada T."/>
            <person name="Watanabe K."/>
        </authorList>
    </citation>
    <scope>NUCLEOTIDE SEQUENCE [LARGE SCALE GENOMIC DNA]</scope>
</reference>
<dbReference type="Proteomes" id="UP001454036">
    <property type="component" value="Unassembled WGS sequence"/>
</dbReference>
<proteinExistence type="predicted"/>